<protein>
    <submittedName>
        <fullName evidence="2">Uncharacterized protein</fullName>
    </submittedName>
</protein>
<dbReference type="PROSITE" id="PS51257">
    <property type="entry name" value="PROKAR_LIPOPROTEIN"/>
    <property type="match status" value="1"/>
</dbReference>
<dbReference type="RefSeq" id="WP_409356276.1">
    <property type="nucleotide sequence ID" value="NZ_JBJXVJ010000001.1"/>
</dbReference>
<comment type="caution">
    <text evidence="2">The sequence shown here is derived from an EMBL/GenBank/DDBJ whole genome shotgun (WGS) entry which is preliminary data.</text>
</comment>
<keyword evidence="1" id="KW-0732">Signal</keyword>
<feature type="chain" id="PRO_5047504207" evidence="1">
    <location>
        <begin position="22"/>
        <end position="177"/>
    </location>
</feature>
<proteinExistence type="predicted"/>
<organism evidence="2 3">
    <name type="scientific">Chryseobacterium kwangjuense</name>
    <dbReference type="NCBI Taxonomy" id="267125"/>
    <lineage>
        <taxon>Bacteria</taxon>
        <taxon>Pseudomonadati</taxon>
        <taxon>Bacteroidota</taxon>
        <taxon>Flavobacteriia</taxon>
        <taxon>Flavobacteriales</taxon>
        <taxon>Weeksellaceae</taxon>
        <taxon>Chryseobacterium group</taxon>
        <taxon>Chryseobacterium</taxon>
    </lineage>
</organism>
<feature type="signal peptide" evidence="1">
    <location>
        <begin position="1"/>
        <end position="21"/>
    </location>
</feature>
<accession>A0ABW9K110</accession>
<evidence type="ECO:0000313" key="3">
    <source>
        <dbReference type="Proteomes" id="UP001634154"/>
    </source>
</evidence>
<evidence type="ECO:0000256" key="1">
    <source>
        <dbReference type="SAM" id="SignalP"/>
    </source>
</evidence>
<gene>
    <name evidence="2" type="ORF">ACKW6Q_07660</name>
</gene>
<name>A0ABW9K110_9FLAO</name>
<dbReference type="EMBL" id="JBJXVJ010000001">
    <property type="protein sequence ID" value="MFN1216852.1"/>
    <property type="molecule type" value="Genomic_DNA"/>
</dbReference>
<dbReference type="Proteomes" id="UP001634154">
    <property type="component" value="Unassembled WGS sequence"/>
</dbReference>
<evidence type="ECO:0000313" key="2">
    <source>
        <dbReference type="EMBL" id="MFN1216852.1"/>
    </source>
</evidence>
<sequence>MKRSYFIFYGSAMACCISMLAALQIGNLSTTSSVVKKTAVSACYSGEISCFDNSVEYHNYTKQTEYSSCATEKFVPFFDRFFLEIYAGTQSRDKTYFKRYNQEINHVIFLNNAQVGNGHHHPLALISSKLYSSVKYVKSLHQGIEADYYRKAGKYAEDDAEIHEGFNFIIDFPDKIS</sequence>
<reference evidence="2 3" key="1">
    <citation type="submission" date="2024-12" db="EMBL/GenBank/DDBJ databases">
        <title>Draft genome sequence of Chryseobacterium kwangjuense AG447.</title>
        <authorList>
            <person name="Cheptsov V.S."/>
            <person name="Belov A."/>
            <person name="Zavarzina A.G."/>
        </authorList>
    </citation>
    <scope>NUCLEOTIDE SEQUENCE [LARGE SCALE GENOMIC DNA]</scope>
    <source>
        <strain evidence="2 3">AG447</strain>
    </source>
</reference>
<keyword evidence="3" id="KW-1185">Reference proteome</keyword>